<dbReference type="SMART" id="SM00881">
    <property type="entry name" value="CoA_binding"/>
    <property type="match status" value="1"/>
</dbReference>
<keyword evidence="3" id="KW-1185">Reference proteome</keyword>
<feature type="domain" description="CoA-binding" evidence="1">
    <location>
        <begin position="16"/>
        <end position="109"/>
    </location>
</feature>
<evidence type="ECO:0000259" key="1">
    <source>
        <dbReference type="SMART" id="SM00881"/>
    </source>
</evidence>
<organism evidence="2 3">
    <name type="scientific">Nocardioides imazamoxiresistens</name>
    <dbReference type="NCBI Taxonomy" id="3231893"/>
    <lineage>
        <taxon>Bacteria</taxon>
        <taxon>Bacillati</taxon>
        <taxon>Actinomycetota</taxon>
        <taxon>Actinomycetes</taxon>
        <taxon>Propionibacteriales</taxon>
        <taxon>Nocardioidaceae</taxon>
        <taxon>Nocardioides</taxon>
    </lineage>
</organism>
<gene>
    <name evidence="2" type="ORF">RDV89_06430</name>
</gene>
<dbReference type="PANTHER" id="PTHR33303:SF2">
    <property type="entry name" value="COA-BINDING DOMAIN-CONTAINING PROTEIN"/>
    <property type="match status" value="1"/>
</dbReference>
<dbReference type="Gene3D" id="3.40.50.720">
    <property type="entry name" value="NAD(P)-binding Rossmann-like Domain"/>
    <property type="match status" value="1"/>
</dbReference>
<dbReference type="Pfam" id="PF13380">
    <property type="entry name" value="CoA_binding_2"/>
    <property type="match status" value="1"/>
</dbReference>
<dbReference type="RefSeq" id="WP_315732116.1">
    <property type="nucleotide sequence ID" value="NZ_JAVYII010000002.1"/>
</dbReference>
<dbReference type="Proteomes" id="UP001268542">
    <property type="component" value="Unassembled WGS sequence"/>
</dbReference>
<dbReference type="PANTHER" id="PTHR33303">
    <property type="entry name" value="CYTOPLASMIC PROTEIN-RELATED"/>
    <property type="match status" value="1"/>
</dbReference>
<dbReference type="SUPFAM" id="SSF51735">
    <property type="entry name" value="NAD(P)-binding Rossmann-fold domains"/>
    <property type="match status" value="1"/>
</dbReference>
<protein>
    <submittedName>
        <fullName evidence="2">CoA-binding protein</fullName>
    </submittedName>
</protein>
<accession>A0ABU3PU37</accession>
<dbReference type="InterPro" id="IPR036291">
    <property type="entry name" value="NAD(P)-bd_dom_sf"/>
</dbReference>
<dbReference type="EMBL" id="JAVYII010000002">
    <property type="protein sequence ID" value="MDT9592694.1"/>
    <property type="molecule type" value="Genomic_DNA"/>
</dbReference>
<sequence>MSSPVSWQDPAAVALMLDELETWAVVGLSDDPSRTAYQIAALLQSRGKRIVPVHPRSPVVLGEQGYATLAEVPFPVDVVDVFRRSDAAGRFVDEAVAIGAKGVWLQLGVVDTEAFERARAAGVPMVMDTCPAIEWRRRGE</sequence>
<proteinExistence type="predicted"/>
<dbReference type="InterPro" id="IPR003781">
    <property type="entry name" value="CoA-bd"/>
</dbReference>
<comment type="caution">
    <text evidence="2">The sequence shown here is derived from an EMBL/GenBank/DDBJ whole genome shotgun (WGS) entry which is preliminary data.</text>
</comment>
<evidence type="ECO:0000313" key="2">
    <source>
        <dbReference type="EMBL" id="MDT9592694.1"/>
    </source>
</evidence>
<reference evidence="2 3" key="1">
    <citation type="submission" date="2023-08" db="EMBL/GenBank/DDBJ databases">
        <title>Nocardioides seae sp. nov., a bacterium isolated from a soil.</title>
        <authorList>
            <person name="Wang X."/>
        </authorList>
    </citation>
    <scope>NUCLEOTIDE SEQUENCE [LARGE SCALE GENOMIC DNA]</scope>
    <source>
        <strain evidence="2 3">YZH12</strain>
    </source>
</reference>
<name>A0ABU3PU37_9ACTN</name>
<evidence type="ECO:0000313" key="3">
    <source>
        <dbReference type="Proteomes" id="UP001268542"/>
    </source>
</evidence>